<feature type="compositionally biased region" description="Basic and acidic residues" evidence="1">
    <location>
        <begin position="771"/>
        <end position="781"/>
    </location>
</feature>
<feature type="compositionally biased region" description="Basic and acidic residues" evidence="1">
    <location>
        <begin position="1334"/>
        <end position="1344"/>
    </location>
</feature>
<feature type="region of interest" description="Disordered" evidence="1">
    <location>
        <begin position="1402"/>
        <end position="1440"/>
    </location>
</feature>
<feature type="compositionally biased region" description="Low complexity" evidence="1">
    <location>
        <begin position="1237"/>
        <end position="1248"/>
    </location>
</feature>
<reference evidence="2" key="1">
    <citation type="submission" date="2020-07" db="EMBL/GenBank/DDBJ databases">
        <title>Draft Genome Sequence of a Deep-Sea Yeast, Naganishia (Cryptococcus) liquefaciens strain N6.</title>
        <authorList>
            <person name="Han Y.W."/>
            <person name="Kajitani R."/>
            <person name="Morimoto H."/>
            <person name="Parhat M."/>
            <person name="Tsubouchi H."/>
            <person name="Bakenova O."/>
            <person name="Ogata M."/>
            <person name="Argunhan B."/>
            <person name="Aoki R."/>
            <person name="Kajiwara S."/>
            <person name="Itoh T."/>
            <person name="Iwasaki H."/>
        </authorList>
    </citation>
    <scope>NUCLEOTIDE SEQUENCE</scope>
    <source>
        <strain evidence="2">N6</strain>
    </source>
</reference>
<dbReference type="Proteomes" id="UP000620104">
    <property type="component" value="Unassembled WGS sequence"/>
</dbReference>
<feature type="compositionally biased region" description="Basic and acidic residues" evidence="1">
    <location>
        <begin position="432"/>
        <end position="441"/>
    </location>
</feature>
<name>A0A8H3YHT1_9TREE</name>
<feature type="region of interest" description="Disordered" evidence="1">
    <location>
        <begin position="431"/>
        <end position="694"/>
    </location>
</feature>
<evidence type="ECO:0000313" key="2">
    <source>
        <dbReference type="EMBL" id="GHJ88512.1"/>
    </source>
</evidence>
<feature type="compositionally biased region" description="Polar residues" evidence="1">
    <location>
        <begin position="224"/>
        <end position="236"/>
    </location>
</feature>
<feature type="compositionally biased region" description="Polar residues" evidence="1">
    <location>
        <begin position="844"/>
        <end position="859"/>
    </location>
</feature>
<accession>A0A8H3YHT1</accession>
<feature type="compositionally biased region" description="Polar residues" evidence="1">
    <location>
        <begin position="1402"/>
        <end position="1425"/>
    </location>
</feature>
<evidence type="ECO:0000313" key="3">
    <source>
        <dbReference type="Proteomes" id="UP000620104"/>
    </source>
</evidence>
<feature type="compositionally biased region" description="Low complexity" evidence="1">
    <location>
        <begin position="8"/>
        <end position="19"/>
    </location>
</feature>
<feature type="compositionally biased region" description="Polar residues" evidence="1">
    <location>
        <begin position="461"/>
        <end position="489"/>
    </location>
</feature>
<protein>
    <submittedName>
        <fullName evidence="2">Uncharacterized protein</fullName>
    </submittedName>
</protein>
<feature type="compositionally biased region" description="Low complexity" evidence="1">
    <location>
        <begin position="194"/>
        <end position="207"/>
    </location>
</feature>
<feature type="region of interest" description="Disordered" evidence="1">
    <location>
        <begin position="1"/>
        <end position="179"/>
    </location>
</feature>
<feature type="compositionally biased region" description="Low complexity" evidence="1">
    <location>
        <begin position="751"/>
        <end position="770"/>
    </location>
</feature>
<feature type="compositionally biased region" description="Basic and acidic residues" evidence="1">
    <location>
        <begin position="31"/>
        <end position="49"/>
    </location>
</feature>
<evidence type="ECO:0000256" key="1">
    <source>
        <dbReference type="SAM" id="MobiDB-lite"/>
    </source>
</evidence>
<feature type="compositionally biased region" description="Polar residues" evidence="1">
    <location>
        <begin position="144"/>
        <end position="176"/>
    </location>
</feature>
<feature type="compositionally biased region" description="Basic and acidic residues" evidence="1">
    <location>
        <begin position="591"/>
        <end position="602"/>
    </location>
</feature>
<dbReference type="EMBL" id="BLZA01000030">
    <property type="protein sequence ID" value="GHJ88512.1"/>
    <property type="molecule type" value="Genomic_DNA"/>
</dbReference>
<feature type="compositionally biased region" description="Polar residues" evidence="1">
    <location>
        <begin position="666"/>
        <end position="687"/>
    </location>
</feature>
<feature type="compositionally biased region" description="Polar residues" evidence="1">
    <location>
        <begin position="1472"/>
        <end position="1481"/>
    </location>
</feature>
<feature type="region of interest" description="Disordered" evidence="1">
    <location>
        <begin position="1323"/>
        <end position="1373"/>
    </location>
</feature>
<feature type="region of interest" description="Disordered" evidence="1">
    <location>
        <begin position="1709"/>
        <end position="1735"/>
    </location>
</feature>
<feature type="region of interest" description="Disordered" evidence="1">
    <location>
        <begin position="356"/>
        <end position="380"/>
    </location>
</feature>
<feature type="region of interest" description="Disordered" evidence="1">
    <location>
        <begin position="194"/>
        <end position="236"/>
    </location>
</feature>
<feature type="region of interest" description="Disordered" evidence="1">
    <location>
        <begin position="1169"/>
        <end position="1189"/>
    </location>
</feature>
<keyword evidence="3" id="KW-1185">Reference proteome</keyword>
<feature type="region of interest" description="Disordered" evidence="1">
    <location>
        <begin position="1466"/>
        <end position="1485"/>
    </location>
</feature>
<sequence>MAMADQDAASTPETAAATSLLVDGNETITADSRREDGSSVTADEGRTQDEGDASEVPEAPSDSLEMKETADVTGDTTVPGTEIAQDSGTADHAAESVREASQLDAEPTSATTPGQPDSDAPSAPPQADPESTLPPTAPRAAHIQASSTIHRTASPAYSQSSVTSAQGKESVASPSLSAPKKFSTVNINKKFLAKAGGTPPASAGAASNQPGSKESGLGLVNMSARPSPTLAQQQSSSRILTSAKLTSVIPSKTSSVTGGLTAAPAVGWAKTAIPTSAKAASAGINGALSPRTATPVSGELMSAARSSSVQSPGLSALPTTAAPTAIRLTNQGPSAARHLTSLNPVKQPVKRGWQTISPNPESAQEVARQENSTGRGPFGQARFKQSLASDFPTAMEVMEGQRSAVVHAQQAAQAKAAHNQAILEGLNAFRGTNKDPAVHGWDEEDDEDMDFPQVLDFGDGTTYTLPLSNNRENDAKQSSPREMQNLQEQHVSKAERFATDDFDRSWPPKASQVSGNQEGRLLSGQRPSDQPATTRTLYNARSNKMEPSSEKPAPTAIEPSRPQILPRSTRDNVSATKPGEVNLEKSSGQHPLERQPSRERPWGRVPQSSALGADRNPWGRRRPSETEHNRTWGPPHLLSDTQAWPRTTAGPHRPSLSGEAERMRSSPDQQQTRLPPLFSQTQQTSAVVSPPLVHPEPIKQAIDITELQKDEMHRAAEQARLRRQQEEAEREAQKERARQKAKEIAEREAQKLQALAAAQPAQPMPLTAQPHEAKEEVKSVARETSPNDEPPPATKRQPSQIMRRTSEKKVAFEDVVSIPQNRGISLLPRGSSAIPGTASPDAVISSSGDQQAAETARPNLTASKAAVDHVIPGNNPFSAFFDPLAESSHLSPTEIHYNDMSRLSLATVGAGPGQQAKSILPASSVKYNLQPELLQAESWRKSTRGQEVIVPGAIGSSREPRIPQKLLSSKPMLFPVPDSLQTTEDLVMSPPAEVKVRLPLQGEATRPILDDNVGSAFDTVLARLQKAMSSPNEHHRPRVEAEEYRSLHSEIHLPPVADDRRTVPISETRVYFSVLPRPQDFVISTMPLPPSPAPAWKRYTIRLPRVSAVIKPYALRRTRLSVFTPQGWALSWDPPLEQIASKNASREDWLIPKTYHKGKVVAPVKLPTGKLQPYMSPPEEKRPGESSSITSQAIKEEGLKAGSKKVIVKLPTGNFRPRTKVDGSAASPLIREEFQTSSEIPSLSPSSSVEDLPASSAAAMEGRDLISGIRTSRRTSRAPTIAFARSHGESFSDDADAKSSVRFMVSSEIEDDNLLSEVNKMSMDGLTDNPAAEEAQRPGREAETRAPSTPSHSRAAPVTRSGPPSPSLAASSAWTGSATFAGAHSPGRKSQNREHVRNVWTQQEPIGGPSRQSENDSAVSHSSTLDAKEDTGPAELPPARNELDIDLDLPRYPSIHAAPVRESAELGGDVNGQHTNPTSTFEGDWSDASKGYEGYQYMSLSHMGPLSHLSSQFGTRSPIDSMSSVGQQQGVWMPLQQAANGPYSSGISNTGSPIYGIHHMSKSPVSSGYEGTPVMGNASLNMGPMPSMGIASGSMYSHPSGPLDSPAAPYVRPTGYTSQPSHLGGMPGMFSQAGPYANSNREMYGNSHSYGPRGNMGQSILPASNPEYGGRFNNSMTMQRPFGGYNSGTNGAVGGSRYNPGMNGFAQPNAQGTQQQRIGLSGHGKMGPNTGRKVW</sequence>
<feature type="compositionally biased region" description="Polar residues" evidence="1">
    <location>
        <begin position="1709"/>
        <end position="1718"/>
    </location>
</feature>
<feature type="compositionally biased region" description="Basic and acidic residues" evidence="1">
    <location>
        <begin position="490"/>
        <end position="506"/>
    </location>
</feature>
<feature type="region of interest" description="Disordered" evidence="1">
    <location>
        <begin position="827"/>
        <end position="859"/>
    </location>
</feature>
<feature type="compositionally biased region" description="Basic and acidic residues" evidence="1">
    <location>
        <begin position="713"/>
        <end position="750"/>
    </location>
</feature>
<gene>
    <name evidence="2" type="ORF">NliqN6_4914</name>
</gene>
<feature type="compositionally biased region" description="Polar residues" evidence="1">
    <location>
        <begin position="525"/>
        <end position="542"/>
    </location>
</feature>
<proteinExistence type="predicted"/>
<organism evidence="2 3">
    <name type="scientific">Naganishia liquefaciens</name>
    <dbReference type="NCBI Taxonomy" id="104408"/>
    <lineage>
        <taxon>Eukaryota</taxon>
        <taxon>Fungi</taxon>
        <taxon>Dikarya</taxon>
        <taxon>Basidiomycota</taxon>
        <taxon>Agaricomycotina</taxon>
        <taxon>Tremellomycetes</taxon>
        <taxon>Filobasidiales</taxon>
        <taxon>Filobasidiaceae</taxon>
        <taxon>Naganishia</taxon>
    </lineage>
</organism>
<comment type="caution">
    <text evidence="2">The sequence shown here is derived from an EMBL/GenBank/DDBJ whole genome shotgun (WGS) entry which is preliminary data.</text>
</comment>
<dbReference type="OrthoDB" id="2589888at2759"/>
<feature type="region of interest" description="Disordered" evidence="1">
    <location>
        <begin position="713"/>
        <end position="808"/>
    </location>
</feature>
<feature type="region of interest" description="Disordered" evidence="1">
    <location>
        <begin position="1236"/>
        <end position="1257"/>
    </location>
</feature>
<feature type="compositionally biased region" description="Polar residues" evidence="1">
    <location>
        <begin position="74"/>
        <end position="88"/>
    </location>
</feature>